<organism evidence="1 2">
    <name type="scientific">Eremothecium cymbalariae (strain CBS 270.75 / DBVPG 7215 / KCTC 17166 / NRRL Y-17582)</name>
    <name type="common">Yeast</name>
    <dbReference type="NCBI Taxonomy" id="931890"/>
    <lineage>
        <taxon>Eukaryota</taxon>
        <taxon>Fungi</taxon>
        <taxon>Dikarya</taxon>
        <taxon>Ascomycota</taxon>
        <taxon>Saccharomycotina</taxon>
        <taxon>Saccharomycetes</taxon>
        <taxon>Saccharomycetales</taxon>
        <taxon>Saccharomycetaceae</taxon>
        <taxon>Eremothecium</taxon>
    </lineage>
</organism>
<reference evidence="2" key="1">
    <citation type="journal article" date="2012" name="G3 (Bethesda)">
        <title>Pichia sorbitophila, an interspecies yeast hybrid reveals early steps of genome resolution following polyploidization.</title>
        <authorList>
            <person name="Leh Louis V."/>
            <person name="Despons L."/>
            <person name="Friedrich A."/>
            <person name="Martin T."/>
            <person name="Durrens P."/>
            <person name="Casaregola S."/>
            <person name="Neuveglise C."/>
            <person name="Fairhead C."/>
            <person name="Marck C."/>
            <person name="Cruz J.A."/>
            <person name="Straub M.L."/>
            <person name="Kugler V."/>
            <person name="Sacerdot C."/>
            <person name="Uzunov Z."/>
            <person name="Thierry A."/>
            <person name="Weiss S."/>
            <person name="Bleykasten C."/>
            <person name="De Montigny J."/>
            <person name="Jacques N."/>
            <person name="Jung P."/>
            <person name="Lemaire M."/>
            <person name="Mallet S."/>
            <person name="Morel G."/>
            <person name="Richard G.F."/>
            <person name="Sarkar A."/>
            <person name="Savel G."/>
            <person name="Schacherer J."/>
            <person name="Seret M.L."/>
            <person name="Talla E."/>
            <person name="Samson G."/>
            <person name="Jubin C."/>
            <person name="Poulain J."/>
            <person name="Vacherie B."/>
            <person name="Barbe V."/>
            <person name="Pelletier E."/>
            <person name="Sherman D.J."/>
            <person name="Westhof E."/>
            <person name="Weissenbach J."/>
            <person name="Baret P.V."/>
            <person name="Wincker P."/>
            <person name="Gaillardin C."/>
            <person name="Dujon B."/>
            <person name="Souciet J.L."/>
        </authorList>
    </citation>
    <scope>NUCLEOTIDE SEQUENCE [LARGE SCALE GENOMIC DNA]</scope>
    <source>
        <strain evidence="2">CBS 270.75 / DBVPG 7215 / KCTC 17166 / NRRL Y-17582</strain>
    </source>
</reference>
<accession>G8JPF8</accession>
<keyword evidence="2" id="KW-1185">Reference proteome</keyword>
<evidence type="ECO:0000313" key="1">
    <source>
        <dbReference type="EMBL" id="AET38425.1"/>
    </source>
</evidence>
<dbReference type="RefSeq" id="XP_003645242.1">
    <property type="nucleotide sequence ID" value="XM_003645194.1"/>
</dbReference>
<dbReference type="EMBL" id="CP002498">
    <property type="protein sequence ID" value="AET38425.1"/>
    <property type="molecule type" value="Genomic_DNA"/>
</dbReference>
<protein>
    <submittedName>
        <fullName evidence="1">Uncharacterized protein</fullName>
    </submittedName>
</protein>
<dbReference type="eggNOG" id="ENOG502S51I">
    <property type="taxonomic scope" value="Eukaryota"/>
</dbReference>
<dbReference type="InParanoid" id="G8JPF8"/>
<dbReference type="GeneID" id="11468492"/>
<dbReference type="HOGENOM" id="CLU_159429_1_0_1"/>
<sequence length="111" mass="12848">MSRASLGQVMRQFHSTYKRAVHIKRWSELSNADRKQFITNYVNLYKEKHPCSKSNVMYKSLASDMDVYDDTPYVFGILYNEIRSVHLGQSTDNQKGSGPMGDLDFAKLLYN</sequence>
<dbReference type="OrthoDB" id="3969899at2759"/>
<gene>
    <name evidence="1" type="ordered locus">Ecym_2723</name>
</gene>
<dbReference type="Proteomes" id="UP000006790">
    <property type="component" value="Chromosome 2"/>
</dbReference>
<dbReference type="KEGG" id="erc:Ecym_2723"/>
<evidence type="ECO:0000313" key="2">
    <source>
        <dbReference type="Proteomes" id="UP000006790"/>
    </source>
</evidence>
<name>G8JPF8_ERECY</name>
<proteinExistence type="predicted"/>
<dbReference type="OMA" id="KHPCSKS"/>
<dbReference type="AlphaFoldDB" id="G8JPF8"/>